<dbReference type="CDD" id="cd04301">
    <property type="entry name" value="NAT_SF"/>
    <property type="match status" value="1"/>
</dbReference>
<evidence type="ECO:0000256" key="1">
    <source>
        <dbReference type="SAM" id="Phobius"/>
    </source>
</evidence>
<dbReference type="Gene3D" id="3.40.630.30">
    <property type="match status" value="1"/>
</dbReference>
<protein>
    <recommendedName>
        <fullName evidence="2">N-acetyltransferase domain-containing protein</fullName>
    </recommendedName>
</protein>
<keyword evidence="1" id="KW-0472">Membrane</keyword>
<name>A0A6M4H9W6_9PROT</name>
<evidence type="ECO:0000313" key="3">
    <source>
        <dbReference type="EMBL" id="QJR16052.1"/>
    </source>
</evidence>
<dbReference type="AlphaFoldDB" id="A0A6M4H9W6"/>
<organism evidence="3 4">
    <name type="scientific">Usitatibacter palustris</name>
    <dbReference type="NCBI Taxonomy" id="2732487"/>
    <lineage>
        <taxon>Bacteria</taxon>
        <taxon>Pseudomonadati</taxon>
        <taxon>Pseudomonadota</taxon>
        <taxon>Betaproteobacteria</taxon>
        <taxon>Nitrosomonadales</taxon>
        <taxon>Usitatibacteraceae</taxon>
        <taxon>Usitatibacter</taxon>
    </lineage>
</organism>
<dbReference type="SUPFAM" id="SSF55729">
    <property type="entry name" value="Acyl-CoA N-acyltransferases (Nat)"/>
    <property type="match status" value="1"/>
</dbReference>
<keyword evidence="1" id="KW-0812">Transmembrane</keyword>
<dbReference type="InterPro" id="IPR000182">
    <property type="entry name" value="GNAT_dom"/>
</dbReference>
<gene>
    <name evidence="3" type="ORF">DSM104440_02880</name>
</gene>
<dbReference type="Pfam" id="PF00583">
    <property type="entry name" value="Acetyltransf_1"/>
    <property type="match status" value="1"/>
</dbReference>
<dbReference type="KEGG" id="upl:DSM104440_02880"/>
<dbReference type="Proteomes" id="UP000503096">
    <property type="component" value="Chromosome"/>
</dbReference>
<dbReference type="InParanoid" id="A0A6M4H9W6"/>
<reference evidence="3 4" key="1">
    <citation type="submission" date="2020-04" db="EMBL/GenBank/DDBJ databases">
        <title>Usitatibacter rugosus gen. nov., sp. nov. and Usitatibacter palustris sp. nov., novel members of Usitatibacteraceae fam. nov. within the order Nitrosomonadales isolated from soil.</title>
        <authorList>
            <person name="Huber K.J."/>
            <person name="Neumann-Schaal M."/>
            <person name="Geppert A."/>
            <person name="Luckner M."/>
            <person name="Wanner G."/>
            <person name="Overmann J."/>
        </authorList>
    </citation>
    <scope>NUCLEOTIDE SEQUENCE [LARGE SCALE GENOMIC DNA]</scope>
    <source>
        <strain evidence="3 4">Swamp67</strain>
    </source>
</reference>
<dbReference type="RefSeq" id="WP_171163852.1">
    <property type="nucleotide sequence ID" value="NZ_CP053073.1"/>
</dbReference>
<keyword evidence="1" id="KW-1133">Transmembrane helix</keyword>
<sequence length="195" mass="21647">MTKDLLFTSGDVRAFEMDEGDIPVLQAFFERNPEYCIAVGAQPPTPDEARDEITILPPAGYPYDKRWLIGFVDANGEFVGMANVLVNLFAAGVWHIGLFIVATSMHGRGNARAIYEDLEAWMRAGGARWSRLGVVMGNARAERFWERNGYLDVRKRHGVTIGKQDNTLRVMAKPLAGGEIAHYLTLVARDHPDAA</sequence>
<dbReference type="PROSITE" id="PS51186">
    <property type="entry name" value="GNAT"/>
    <property type="match status" value="1"/>
</dbReference>
<keyword evidence="4" id="KW-1185">Reference proteome</keyword>
<evidence type="ECO:0000259" key="2">
    <source>
        <dbReference type="PROSITE" id="PS51186"/>
    </source>
</evidence>
<dbReference type="InterPro" id="IPR016181">
    <property type="entry name" value="Acyl_CoA_acyltransferase"/>
</dbReference>
<proteinExistence type="predicted"/>
<feature type="transmembrane region" description="Helical" evidence="1">
    <location>
        <begin position="78"/>
        <end position="102"/>
    </location>
</feature>
<evidence type="ECO:0000313" key="4">
    <source>
        <dbReference type="Proteomes" id="UP000503096"/>
    </source>
</evidence>
<dbReference type="EMBL" id="CP053073">
    <property type="protein sequence ID" value="QJR16052.1"/>
    <property type="molecule type" value="Genomic_DNA"/>
</dbReference>
<accession>A0A6M4H9W6</accession>
<dbReference type="GO" id="GO:0016747">
    <property type="term" value="F:acyltransferase activity, transferring groups other than amino-acyl groups"/>
    <property type="evidence" value="ECO:0007669"/>
    <property type="project" value="InterPro"/>
</dbReference>
<feature type="domain" description="N-acetyltransferase" evidence="2">
    <location>
        <begin position="12"/>
        <end position="176"/>
    </location>
</feature>